<dbReference type="RefSeq" id="WP_118356168.1">
    <property type="nucleotide sequence ID" value="NZ_CAUBBM010000057.1"/>
</dbReference>
<dbReference type="GO" id="GO:0042834">
    <property type="term" value="F:peptidoglycan binding"/>
    <property type="evidence" value="ECO:0007669"/>
    <property type="project" value="InterPro"/>
</dbReference>
<evidence type="ECO:0000259" key="3">
    <source>
        <dbReference type="PROSITE" id="PS51724"/>
    </source>
</evidence>
<organism evidence="4 5">
    <name type="scientific">Leyella stercorea</name>
    <dbReference type="NCBI Taxonomy" id="363265"/>
    <lineage>
        <taxon>Bacteria</taxon>
        <taxon>Pseudomonadati</taxon>
        <taxon>Bacteroidota</taxon>
        <taxon>Bacteroidia</taxon>
        <taxon>Bacteroidales</taxon>
        <taxon>Prevotellaceae</taxon>
        <taxon>Leyella</taxon>
    </lineage>
</organism>
<name>A0A3R6HWP8_9BACT</name>
<gene>
    <name evidence="4" type="ORF">DW060_13320</name>
</gene>
<dbReference type="PROSITE" id="PS51724">
    <property type="entry name" value="SPOR"/>
    <property type="match status" value="1"/>
</dbReference>
<feature type="signal peptide" evidence="2">
    <location>
        <begin position="1"/>
        <end position="20"/>
    </location>
</feature>
<evidence type="ECO:0000256" key="2">
    <source>
        <dbReference type="SAM" id="SignalP"/>
    </source>
</evidence>
<sequence>MKRLFILSCLIVCITTIAHAQTYTQHLQEKTAGKGSVVVTQSEEIDKLVNTANVNPKQQEAANKPTQPTVKTNKHQEHEGATHNHTPRHEATTQHSSDTEATATEPEVDTSKKVMRRAYKTNGYRVQVFAGGNSRNDKIKAQRAGNAVKAAFPSQPIYVHFYSPRWICRMGNYRTYEEASAILEQVKKLGYKQACIVRGKISVAY</sequence>
<accession>A0A3R6HWP8</accession>
<dbReference type="EMBL" id="QRNO01000123">
    <property type="protein sequence ID" value="RHK46182.1"/>
    <property type="molecule type" value="Genomic_DNA"/>
</dbReference>
<dbReference type="OrthoDB" id="2473397at2"/>
<dbReference type="Pfam" id="PF05036">
    <property type="entry name" value="SPOR"/>
    <property type="match status" value="1"/>
</dbReference>
<evidence type="ECO:0000256" key="1">
    <source>
        <dbReference type="SAM" id="MobiDB-lite"/>
    </source>
</evidence>
<feature type="compositionally biased region" description="Basic and acidic residues" evidence="1">
    <location>
        <begin position="74"/>
        <end position="92"/>
    </location>
</feature>
<reference evidence="4 5" key="1">
    <citation type="submission" date="2018-08" db="EMBL/GenBank/DDBJ databases">
        <title>A genome reference for cultivated species of the human gut microbiota.</title>
        <authorList>
            <person name="Zou Y."/>
            <person name="Xue W."/>
            <person name="Luo G."/>
        </authorList>
    </citation>
    <scope>NUCLEOTIDE SEQUENCE [LARGE SCALE GENOMIC DNA]</scope>
    <source>
        <strain evidence="4 5">AF42-9</strain>
    </source>
</reference>
<evidence type="ECO:0000313" key="5">
    <source>
        <dbReference type="Proteomes" id="UP000286598"/>
    </source>
</evidence>
<feature type="compositionally biased region" description="Polar residues" evidence="1">
    <location>
        <begin position="51"/>
        <end position="71"/>
    </location>
</feature>
<proteinExistence type="predicted"/>
<protein>
    <submittedName>
        <fullName evidence="4">SPOR domain-containing protein</fullName>
    </submittedName>
</protein>
<dbReference type="InterPro" id="IPR007730">
    <property type="entry name" value="SPOR-like_dom"/>
</dbReference>
<feature type="compositionally biased region" description="Polar residues" evidence="1">
    <location>
        <begin position="93"/>
        <end position="102"/>
    </location>
</feature>
<dbReference type="AlphaFoldDB" id="A0A3R6HWP8"/>
<keyword evidence="2" id="KW-0732">Signal</keyword>
<evidence type="ECO:0000313" key="4">
    <source>
        <dbReference type="EMBL" id="RHK46182.1"/>
    </source>
</evidence>
<feature type="chain" id="PRO_5018639479" evidence="2">
    <location>
        <begin position="21"/>
        <end position="205"/>
    </location>
</feature>
<feature type="region of interest" description="Disordered" evidence="1">
    <location>
        <begin position="51"/>
        <end position="110"/>
    </location>
</feature>
<feature type="domain" description="SPOR" evidence="3">
    <location>
        <begin position="118"/>
        <end position="199"/>
    </location>
</feature>
<keyword evidence="5" id="KW-1185">Reference proteome</keyword>
<comment type="caution">
    <text evidence="4">The sequence shown here is derived from an EMBL/GenBank/DDBJ whole genome shotgun (WGS) entry which is preliminary data.</text>
</comment>
<dbReference type="Proteomes" id="UP000286598">
    <property type="component" value="Unassembled WGS sequence"/>
</dbReference>